<reference evidence="3 4" key="1">
    <citation type="submission" date="2018-08" db="EMBL/GenBank/DDBJ databases">
        <title>The metabolism and importance of syntrophic acetate oxidation coupled to methane or sulfide production in haloalkaline environments.</title>
        <authorList>
            <person name="Timmers P.H.A."/>
            <person name="Vavourakis C.D."/>
            <person name="Sorokin D.Y."/>
            <person name="Sinninghe Damste J.S."/>
            <person name="Muyzer G."/>
            <person name="Stams A.J.M."/>
            <person name="Plugge C.M."/>
        </authorList>
    </citation>
    <scope>NUCLEOTIDE SEQUENCE [LARGE SCALE GENOMIC DNA]</scope>
    <source>
        <strain evidence="3">MSAO_Arc3</strain>
    </source>
</reference>
<proteinExistence type="predicted"/>
<dbReference type="InterPro" id="IPR003806">
    <property type="entry name" value="ATP-grasp_PylC-type"/>
</dbReference>
<dbReference type="PIRSF" id="PIRSF016766">
    <property type="entry name" value="UCP016766_ATPgrasp"/>
    <property type="match status" value="1"/>
</dbReference>
<organism evidence="3 4">
    <name type="scientific">Methanosalsum natronophilum</name>
    <dbReference type="NCBI Taxonomy" id="768733"/>
    <lineage>
        <taxon>Archaea</taxon>
        <taxon>Methanobacteriati</taxon>
        <taxon>Methanobacteriota</taxon>
        <taxon>Stenosarchaea group</taxon>
        <taxon>Methanomicrobia</taxon>
        <taxon>Methanosarcinales</taxon>
        <taxon>Methanosarcinaceae</taxon>
        <taxon>Methanosalsum</taxon>
    </lineage>
</organism>
<evidence type="ECO:0000256" key="1">
    <source>
        <dbReference type="PROSITE-ProRule" id="PRU00409"/>
    </source>
</evidence>
<dbReference type="PROSITE" id="PS50975">
    <property type="entry name" value="ATP_GRASP"/>
    <property type="match status" value="1"/>
</dbReference>
<dbReference type="RefSeq" id="WP_259133267.1">
    <property type="nucleotide sequence ID" value="NZ_JANUCS010000001.1"/>
</dbReference>
<dbReference type="GO" id="GO:0005524">
    <property type="term" value="F:ATP binding"/>
    <property type="evidence" value="ECO:0007669"/>
    <property type="project" value="UniProtKB-UniRule"/>
</dbReference>
<dbReference type="SUPFAM" id="SSF56059">
    <property type="entry name" value="Glutathione synthetase ATP-binding domain-like"/>
    <property type="match status" value="1"/>
</dbReference>
<dbReference type="Gene3D" id="3.30.470.20">
    <property type="entry name" value="ATP-grasp fold, B domain"/>
    <property type="match status" value="1"/>
</dbReference>
<keyword evidence="1" id="KW-0547">Nucleotide-binding</keyword>
<dbReference type="InterPro" id="IPR024710">
    <property type="entry name" value="MfnD"/>
</dbReference>
<accession>A0A424Z510</accession>
<sequence>MRILIAEYAVAVDKSRSSSILREGKSILSTLVTSFTRCGHEVVYPSAGIKIGAGTPLNCDDESFEYVIEQESGRCDFGLLIAPDHLLAKYTRLLAENTTNLGCTPDTIELCSDKLECTRTLARNGINVPKIYSTGDSGQCVIKPRYGCASENTILSKTPVIETDRICTEYISGDNLSVSMIASNNNSLSLAVNRQMMEIDPNSHEFKYNGCLTPISSSMNQELFNISSTISSIMGCNGYIGIDFIVNEDGVIYVLDINPRPTTSLVGICAVMEEEIGELLLNSIHETLPNKVNFNGQHLLKIEDI</sequence>
<dbReference type="Pfam" id="PF02655">
    <property type="entry name" value="ATP-grasp_3"/>
    <property type="match status" value="1"/>
</dbReference>
<dbReference type="Gene3D" id="3.40.50.11770">
    <property type="match status" value="1"/>
</dbReference>
<dbReference type="AlphaFoldDB" id="A0A424Z510"/>
<dbReference type="Proteomes" id="UP000284763">
    <property type="component" value="Unassembled WGS sequence"/>
</dbReference>
<feature type="domain" description="ATP-grasp" evidence="2">
    <location>
        <begin position="85"/>
        <end position="285"/>
    </location>
</feature>
<protein>
    <submittedName>
        <fullName evidence="3">ATP-grasp domain-containing protein</fullName>
    </submittedName>
</protein>
<evidence type="ECO:0000259" key="2">
    <source>
        <dbReference type="PROSITE" id="PS50975"/>
    </source>
</evidence>
<evidence type="ECO:0000313" key="3">
    <source>
        <dbReference type="EMBL" id="RQD92235.1"/>
    </source>
</evidence>
<name>A0A424Z510_9EURY</name>
<dbReference type="Gene3D" id="2.30.36.100">
    <property type="match status" value="1"/>
</dbReference>
<comment type="caution">
    <text evidence="3">The sequence shown here is derived from an EMBL/GenBank/DDBJ whole genome shotgun (WGS) entry which is preliminary data.</text>
</comment>
<keyword evidence="1" id="KW-0067">ATP-binding</keyword>
<gene>
    <name evidence="3" type="ORF">D5R95_00590</name>
</gene>
<dbReference type="InterPro" id="IPR011761">
    <property type="entry name" value="ATP-grasp"/>
</dbReference>
<dbReference type="EMBL" id="QZAB01000048">
    <property type="protein sequence ID" value="RQD92235.1"/>
    <property type="molecule type" value="Genomic_DNA"/>
</dbReference>
<evidence type="ECO:0000313" key="4">
    <source>
        <dbReference type="Proteomes" id="UP000284763"/>
    </source>
</evidence>
<dbReference type="GO" id="GO:0046872">
    <property type="term" value="F:metal ion binding"/>
    <property type="evidence" value="ECO:0007669"/>
    <property type="project" value="InterPro"/>
</dbReference>